<comment type="caution">
    <text evidence="1">The sequence shown here is derived from an EMBL/GenBank/DDBJ whole genome shotgun (WGS) entry which is preliminary data.</text>
</comment>
<gene>
    <name evidence="1" type="ORF">Agub_g12325</name>
</gene>
<evidence type="ECO:0000313" key="2">
    <source>
        <dbReference type="Proteomes" id="UP001054857"/>
    </source>
</evidence>
<proteinExistence type="predicted"/>
<dbReference type="AlphaFoldDB" id="A0AAD3DY43"/>
<organism evidence="1 2">
    <name type="scientific">Astrephomene gubernaculifera</name>
    <dbReference type="NCBI Taxonomy" id="47775"/>
    <lineage>
        <taxon>Eukaryota</taxon>
        <taxon>Viridiplantae</taxon>
        <taxon>Chlorophyta</taxon>
        <taxon>core chlorophytes</taxon>
        <taxon>Chlorophyceae</taxon>
        <taxon>CS clade</taxon>
        <taxon>Chlamydomonadales</taxon>
        <taxon>Astrephomenaceae</taxon>
        <taxon>Astrephomene</taxon>
    </lineage>
</organism>
<reference evidence="1 2" key="1">
    <citation type="journal article" date="2021" name="Sci. Rep.">
        <title>Genome sequencing of the multicellular alga Astrephomene provides insights into convergent evolution of germ-soma differentiation.</title>
        <authorList>
            <person name="Yamashita S."/>
            <person name="Yamamoto K."/>
            <person name="Matsuzaki R."/>
            <person name="Suzuki S."/>
            <person name="Yamaguchi H."/>
            <person name="Hirooka S."/>
            <person name="Minakuchi Y."/>
            <person name="Miyagishima S."/>
            <person name="Kawachi M."/>
            <person name="Toyoda A."/>
            <person name="Nozaki H."/>
        </authorList>
    </citation>
    <scope>NUCLEOTIDE SEQUENCE [LARGE SCALE GENOMIC DNA]</scope>
    <source>
        <strain evidence="1 2">NIES-4017</strain>
    </source>
</reference>
<accession>A0AAD3DY43</accession>
<evidence type="ECO:0000313" key="1">
    <source>
        <dbReference type="EMBL" id="GFR50160.1"/>
    </source>
</evidence>
<dbReference type="Proteomes" id="UP001054857">
    <property type="component" value="Unassembled WGS sequence"/>
</dbReference>
<dbReference type="EMBL" id="BMAR01000035">
    <property type="protein sequence ID" value="GFR50160.1"/>
    <property type="molecule type" value="Genomic_DNA"/>
</dbReference>
<sequence length="112" mass="12177">GGRGMHAVQCEVVVIVMVGVVEEKEEEVDGGPCGWGRAFIRLRLSFWVGPLAGGARCWCAFLTAAQFVGKMKNEAMTRGSGSLRSSYPSMLEEPFDFRATIGGRACMLMKIE</sequence>
<keyword evidence="2" id="KW-1185">Reference proteome</keyword>
<protein>
    <submittedName>
        <fullName evidence="1">Uncharacterized protein</fullName>
    </submittedName>
</protein>
<feature type="non-terminal residue" evidence="1">
    <location>
        <position position="1"/>
    </location>
</feature>
<name>A0AAD3DY43_9CHLO</name>